<organism evidence="3 4">
    <name type="scientific">Bacillus thuringiensis serovar mexicanensis</name>
    <dbReference type="NCBI Taxonomy" id="180868"/>
    <lineage>
        <taxon>Bacteria</taxon>
        <taxon>Bacillati</taxon>
        <taxon>Bacillota</taxon>
        <taxon>Bacilli</taxon>
        <taxon>Bacillales</taxon>
        <taxon>Bacillaceae</taxon>
        <taxon>Bacillus</taxon>
        <taxon>Bacillus cereus group</taxon>
    </lineage>
</organism>
<evidence type="ECO:0000313" key="3">
    <source>
        <dbReference type="EMBL" id="OTW50957.1"/>
    </source>
</evidence>
<protein>
    <recommendedName>
        <fullName evidence="5">Lipoprotein</fullName>
    </recommendedName>
</protein>
<keyword evidence="2" id="KW-0732">Signal</keyword>
<evidence type="ECO:0000313" key="4">
    <source>
        <dbReference type="Proteomes" id="UP000195152"/>
    </source>
</evidence>
<accession>A0A242WAZ2</accession>
<feature type="chain" id="PRO_5011222130" description="Lipoprotein" evidence="2">
    <location>
        <begin position="19"/>
        <end position="222"/>
    </location>
</feature>
<dbReference type="AlphaFoldDB" id="A0A242WAZ2"/>
<sequence>MKLKVLLTSFAVISVVFASGCSSSRLDSSVDEAKKEAKQEKAKDKNLTYDEQIQEWKNKYEKQTVDVDKVLKENPYKEVRKYGKLDFEVRDAYKDPQEFANFAARTQYRYYRGEIKPEDYLNFVYDYGSSYLKKNLGTGNVDDDLEAVKNLQKLINPTALDYADFELSEVSYSEEDPNIAYVYRKVYTVTGAEKYFKITLHKSKDDTWLLGDEEASPPIKFN</sequence>
<gene>
    <name evidence="3" type="ORF">BK699_09440</name>
</gene>
<evidence type="ECO:0008006" key="5">
    <source>
        <dbReference type="Google" id="ProtNLM"/>
    </source>
</evidence>
<feature type="coiled-coil region" evidence="1">
    <location>
        <begin position="23"/>
        <end position="73"/>
    </location>
</feature>
<dbReference type="PROSITE" id="PS51257">
    <property type="entry name" value="PROKAR_LIPOPROTEIN"/>
    <property type="match status" value="1"/>
</dbReference>
<evidence type="ECO:0000256" key="1">
    <source>
        <dbReference type="SAM" id="Coils"/>
    </source>
</evidence>
<dbReference type="EMBL" id="NFCF01000063">
    <property type="protein sequence ID" value="OTW50957.1"/>
    <property type="molecule type" value="Genomic_DNA"/>
</dbReference>
<dbReference type="Proteomes" id="UP000195152">
    <property type="component" value="Unassembled WGS sequence"/>
</dbReference>
<comment type="caution">
    <text evidence="3">The sequence shown here is derived from an EMBL/GenBank/DDBJ whole genome shotgun (WGS) entry which is preliminary data.</text>
</comment>
<feature type="signal peptide" evidence="2">
    <location>
        <begin position="1"/>
        <end position="18"/>
    </location>
</feature>
<proteinExistence type="predicted"/>
<name>A0A242WAZ2_BACTU</name>
<evidence type="ECO:0000256" key="2">
    <source>
        <dbReference type="SAM" id="SignalP"/>
    </source>
</evidence>
<keyword evidence="1" id="KW-0175">Coiled coil</keyword>
<reference evidence="3 4" key="1">
    <citation type="submission" date="2016-10" db="EMBL/GenBank/DDBJ databases">
        <title>Comparative genomics of Bacillus thuringiensis reveals a path to pathogens against multiple invertebrate hosts.</title>
        <authorList>
            <person name="Zheng J."/>
            <person name="Gao Q."/>
            <person name="Liu H."/>
            <person name="Peng D."/>
            <person name="Ruan L."/>
            <person name="Sun M."/>
        </authorList>
    </citation>
    <scope>NUCLEOTIDE SEQUENCE [LARGE SCALE GENOMIC DNA]</scope>
    <source>
        <strain evidence="3">BGSC 4AC1</strain>
    </source>
</reference>